<evidence type="ECO:0000313" key="1">
    <source>
        <dbReference type="Proteomes" id="UP000887540"/>
    </source>
</evidence>
<dbReference type="Proteomes" id="UP000887540">
    <property type="component" value="Unplaced"/>
</dbReference>
<organism evidence="1 2">
    <name type="scientific">Acrobeloides nanus</name>
    <dbReference type="NCBI Taxonomy" id="290746"/>
    <lineage>
        <taxon>Eukaryota</taxon>
        <taxon>Metazoa</taxon>
        <taxon>Ecdysozoa</taxon>
        <taxon>Nematoda</taxon>
        <taxon>Chromadorea</taxon>
        <taxon>Rhabditida</taxon>
        <taxon>Tylenchina</taxon>
        <taxon>Cephalobomorpha</taxon>
        <taxon>Cephaloboidea</taxon>
        <taxon>Cephalobidae</taxon>
        <taxon>Acrobeloides</taxon>
    </lineage>
</organism>
<evidence type="ECO:0000313" key="2">
    <source>
        <dbReference type="WBParaSite" id="ACRNAN_Path_1297.g5072.t1"/>
    </source>
</evidence>
<dbReference type="WBParaSite" id="ACRNAN_Path_1297.g5072.t1">
    <property type="protein sequence ID" value="ACRNAN_Path_1297.g5072.t1"/>
    <property type="gene ID" value="ACRNAN_Path_1297.g5072"/>
</dbReference>
<sequence>MSKKAEELNEKIKSLRMMPVEKRNEYVYRMPLISLSHELLVENLEFAVEKKIHDLIWGLQKELIDQIKPAANTEQGKSTVEGHYFTLRNNTKKEADTSRQRSLGRAFDLKSFPACPQDEK</sequence>
<reference evidence="2" key="1">
    <citation type="submission" date="2022-11" db="UniProtKB">
        <authorList>
            <consortium name="WormBaseParasite"/>
        </authorList>
    </citation>
    <scope>IDENTIFICATION</scope>
</reference>
<keyword evidence="1" id="KW-1185">Reference proteome</keyword>
<protein>
    <submittedName>
        <fullName evidence="2">Uncharacterized protein</fullName>
    </submittedName>
</protein>
<dbReference type="AlphaFoldDB" id="A0A914BYH5"/>
<name>A0A914BYH5_9BILA</name>
<accession>A0A914BYH5</accession>
<proteinExistence type="predicted"/>